<accession>A0AA39HCH5</accession>
<feature type="compositionally biased region" description="Basic and acidic residues" evidence="2">
    <location>
        <begin position="259"/>
        <end position="280"/>
    </location>
</feature>
<feature type="compositionally biased region" description="Basic and acidic residues" evidence="2">
    <location>
        <begin position="223"/>
        <end position="236"/>
    </location>
</feature>
<evidence type="ECO:0000256" key="2">
    <source>
        <dbReference type="SAM" id="MobiDB-lite"/>
    </source>
</evidence>
<keyword evidence="1" id="KW-0175">Coiled coil</keyword>
<comment type="caution">
    <text evidence="3">The sequence shown here is derived from an EMBL/GenBank/DDBJ whole genome shotgun (WGS) entry which is preliminary data.</text>
</comment>
<feature type="compositionally biased region" description="Basic and acidic residues" evidence="2">
    <location>
        <begin position="347"/>
        <end position="368"/>
    </location>
</feature>
<proteinExistence type="predicted"/>
<keyword evidence="4" id="KW-1185">Reference proteome</keyword>
<feature type="compositionally biased region" description="Basic and acidic residues" evidence="2">
    <location>
        <begin position="526"/>
        <end position="547"/>
    </location>
</feature>
<evidence type="ECO:0000313" key="4">
    <source>
        <dbReference type="Proteomes" id="UP001175271"/>
    </source>
</evidence>
<feature type="compositionally biased region" description="Low complexity" evidence="2">
    <location>
        <begin position="477"/>
        <end position="495"/>
    </location>
</feature>
<feature type="coiled-coil region" evidence="1">
    <location>
        <begin position="173"/>
        <end position="223"/>
    </location>
</feature>
<feature type="region of interest" description="Disordered" evidence="2">
    <location>
        <begin position="1"/>
        <end position="41"/>
    </location>
</feature>
<protein>
    <submittedName>
        <fullName evidence="3">Uncharacterized protein</fullName>
    </submittedName>
</protein>
<feature type="region of interest" description="Disordered" evidence="2">
    <location>
        <begin position="223"/>
        <end position="812"/>
    </location>
</feature>
<feature type="compositionally biased region" description="Low complexity" evidence="2">
    <location>
        <begin position="13"/>
        <end position="34"/>
    </location>
</feature>
<reference evidence="3" key="1">
    <citation type="submission" date="2023-06" db="EMBL/GenBank/DDBJ databases">
        <title>Genomic analysis of the entomopathogenic nematode Steinernema hermaphroditum.</title>
        <authorList>
            <person name="Schwarz E.M."/>
            <person name="Heppert J.K."/>
            <person name="Baniya A."/>
            <person name="Schwartz H.T."/>
            <person name="Tan C.-H."/>
            <person name="Antoshechkin I."/>
            <person name="Sternberg P.W."/>
            <person name="Goodrich-Blair H."/>
            <person name="Dillman A.R."/>
        </authorList>
    </citation>
    <scope>NUCLEOTIDE SEQUENCE</scope>
    <source>
        <strain evidence="3">PS9179</strain>
        <tissue evidence="3">Whole animal</tissue>
    </source>
</reference>
<evidence type="ECO:0000313" key="3">
    <source>
        <dbReference type="EMBL" id="KAK0402268.1"/>
    </source>
</evidence>
<dbReference type="Proteomes" id="UP001175271">
    <property type="component" value="Unassembled WGS sequence"/>
</dbReference>
<feature type="compositionally biased region" description="Basic and acidic residues" evidence="2">
    <location>
        <begin position="749"/>
        <end position="798"/>
    </location>
</feature>
<feature type="region of interest" description="Disordered" evidence="2">
    <location>
        <begin position="900"/>
        <end position="946"/>
    </location>
</feature>
<sequence>MSTDKENQDEMASSDSSQSDSSFSESSSGSSNASYPPCERCLESRSNARRAYQIVRDAQKSIATNQDLKKEVSQLQKVVVEQQSYIEELHHGKHTLELEVADLKTFLRQTQDSCNVIQDKLRVVSERETEAVNSIAALKKMTEKYEECKRAFCEVAKKRENLIKKYAESLSLLRNEMKRREMLQAELRRANNKNALADLPRKSKRLSEDLEISDDDARRLEELITKDGDEVPEKRASSPPRKPKRRSQRLSQELEISDDDARKLEDLITKDGDEVPEKRASTPTGKPKRRSQRLSQELEISDDDARKLEDLITKDGDEVPEKRASTPTKKPKRRSQRLSQELEISDDDARKLEDLITKDGDEVPEKRASTPTGKPKRRSQRLSQELEISDDDARKLEDLITKDGDEVPEKRASTASRKPEHVRGHNAEELTDQAVKKPVSEEQSALKPRCTGRQEITEPLIGQGVKKLDSDEHPSSTIKGDIIDATAATTDESTTSLRRARNNKPSLVDLPRKSKRFSQGLEISDDDARKLEDLITKDVDEVPEKRASNTPRKLKRTRRHSAEEPTKQAVKKPASEEQSAPKPKLTGTQEITEPLIDQDVKKLGGDENPSSAIKGDIIDVLAATTDESTTSLRRARNNKPSLVDLPRKSKRLTQGLEISDDDARKLEDLITKDVDEVPEKRASTLPREPKHKSNRLSQEMEISEDDARKLEDLITKDGDEVPEKRASTPTGKPKRRSQRLSQELEISDDDARKLEDLITKDGDEVPEKRASTASRKPEHVRGHNAEELTDQAVKKPVSEEQSAPKLKLTGTQEITEPLIVQDVKKLGSDENPSSAIKGDIIDALATTTDESTTSLRRARNNKPSLVDLPRKSKRFSQGLEISDDDARKLEDLITKDVDEVSEKRASNTPRKLKRTRRHSAEEPTKQAVKKPASEEQSAPKPKRTRRQEIMERLIGQDVKKLGSDEHPSNTIKGDIIDALAAFIDESTTSYDNAKLIHILEPFLTNLSAATLPKLVRDLVSIILRMNVGDLRAMLKRAVHQGDTDDVVLGVRESIAFEFVNHIQEMEGMADFSYLLYRELLVEFYRMVSPSVHQFCKIVRCLSFSFVYTVNCQQERSAELSPDLIKAMKSILTVHESSIAVPAICYALAILHENAADIFFDKSDSFHWNVVRLHVSSWPEYEKLLHQLASLYLGDGATDGLTKPQAGDLDEWTQTSFFALIIGGFRRDDVSRYLTLCTFGGDVEKTNAAKMVFGKCEDAVKELSEDQSNATLSRKIRSLLLISARLITICGSERSDPAKRIHTFLTVSVPKYAKKIIDCLEVVKQSPAVVEAMKSWLRAMQPFTQARLAQFY</sequence>
<feature type="compositionally biased region" description="Basic and acidic residues" evidence="2">
    <location>
        <begin position="705"/>
        <end position="726"/>
    </location>
</feature>
<feature type="compositionally biased region" description="Basic and acidic residues" evidence="2">
    <location>
        <begin position="303"/>
        <end position="324"/>
    </location>
</feature>
<dbReference type="EMBL" id="JAUCMV010000004">
    <property type="protein sequence ID" value="KAK0402268.1"/>
    <property type="molecule type" value="Genomic_DNA"/>
</dbReference>
<feature type="region of interest" description="Disordered" evidence="2">
    <location>
        <begin position="847"/>
        <end position="871"/>
    </location>
</feature>
<gene>
    <name evidence="3" type="ORF">QR680_016241</name>
</gene>
<feature type="compositionally biased region" description="Basic and acidic residues" evidence="2">
    <location>
        <begin position="391"/>
        <end position="440"/>
    </location>
</feature>
<feature type="compositionally biased region" description="Basic and acidic residues" evidence="2">
    <location>
        <begin position="661"/>
        <end position="682"/>
    </location>
</feature>
<name>A0AA39HCH5_9BILA</name>
<organism evidence="3 4">
    <name type="scientific">Steinernema hermaphroditum</name>
    <dbReference type="NCBI Taxonomy" id="289476"/>
    <lineage>
        <taxon>Eukaryota</taxon>
        <taxon>Metazoa</taxon>
        <taxon>Ecdysozoa</taxon>
        <taxon>Nematoda</taxon>
        <taxon>Chromadorea</taxon>
        <taxon>Rhabditida</taxon>
        <taxon>Tylenchina</taxon>
        <taxon>Panagrolaimomorpha</taxon>
        <taxon>Strongyloidoidea</taxon>
        <taxon>Steinernematidae</taxon>
        <taxon>Steinernema</taxon>
    </lineage>
</organism>
<evidence type="ECO:0000256" key="1">
    <source>
        <dbReference type="SAM" id="Coils"/>
    </source>
</evidence>